<sequence length="94" mass="10630">MHNLIEGLKRQGSGDIVRKAFLKLVMFVTCFIAGLIFSRYFRDVPELFKITWDNIGGLIGISLIVIADMCRDITKLYDNKIEQGAEKDANNGSY</sequence>
<comment type="caution">
    <text evidence="1">The sequence shown here is derived from an EMBL/GenBank/DDBJ whole genome shotgun (WGS) entry which is preliminary data.</text>
</comment>
<organism evidence="1 2">
    <name type="scientific">Aliikangiella maris</name>
    <dbReference type="NCBI Taxonomy" id="3162458"/>
    <lineage>
        <taxon>Bacteria</taxon>
        <taxon>Pseudomonadati</taxon>
        <taxon>Pseudomonadota</taxon>
        <taxon>Gammaproteobacteria</taxon>
        <taxon>Oceanospirillales</taxon>
        <taxon>Pleioneaceae</taxon>
        <taxon>Aliikangiella</taxon>
    </lineage>
</organism>
<keyword evidence="2" id="KW-1185">Reference proteome</keyword>
<reference evidence="1 2" key="1">
    <citation type="submission" date="2024-06" db="EMBL/GenBank/DDBJ databases">
        <authorList>
            <person name="Li F."/>
        </authorList>
    </citation>
    <scope>NUCLEOTIDE SEQUENCE [LARGE SCALE GENOMIC DNA]</scope>
    <source>
        <strain evidence="1 2">GXAS 311</strain>
    </source>
</reference>
<evidence type="ECO:0000313" key="1">
    <source>
        <dbReference type="EMBL" id="MET1257327.1"/>
    </source>
</evidence>
<accession>A0ABV2BZG6</accession>
<proteinExistence type="predicted"/>
<protein>
    <submittedName>
        <fullName evidence="1">Uncharacterized protein</fullName>
    </submittedName>
</protein>
<evidence type="ECO:0000313" key="2">
    <source>
        <dbReference type="Proteomes" id="UP001548189"/>
    </source>
</evidence>
<dbReference type="EMBL" id="JBEVCJ010000047">
    <property type="protein sequence ID" value="MET1257327.1"/>
    <property type="molecule type" value="Genomic_DNA"/>
</dbReference>
<gene>
    <name evidence="1" type="ORF">ABVT43_19465</name>
</gene>
<dbReference type="Proteomes" id="UP001548189">
    <property type="component" value="Unassembled WGS sequence"/>
</dbReference>
<name>A0ABV2BZG6_9GAMM</name>